<dbReference type="SMART" id="SM01300">
    <property type="entry name" value="PEHE"/>
    <property type="match status" value="1"/>
</dbReference>
<gene>
    <name evidence="3" type="primary">105312402</name>
</gene>
<evidence type="ECO:0000259" key="2">
    <source>
        <dbReference type="PROSITE" id="PS52052"/>
    </source>
</evidence>
<dbReference type="EnsemblMetazoa" id="Aqu2.1.43672_001">
    <property type="protein sequence ID" value="Aqu2.1.43672_001"/>
    <property type="gene ID" value="Aqu2.1.43672"/>
</dbReference>
<feature type="domain" description="PEHE" evidence="2">
    <location>
        <begin position="426"/>
        <end position="554"/>
    </location>
</feature>
<feature type="region of interest" description="Disordered" evidence="1">
    <location>
        <begin position="434"/>
        <end position="455"/>
    </location>
</feature>
<feature type="region of interest" description="Disordered" evidence="1">
    <location>
        <begin position="1"/>
        <end position="23"/>
    </location>
</feature>
<feature type="compositionally biased region" description="Low complexity" evidence="1">
    <location>
        <begin position="310"/>
        <end position="321"/>
    </location>
</feature>
<reference evidence="3" key="2">
    <citation type="submission" date="2017-05" db="UniProtKB">
        <authorList>
            <consortium name="EnsemblMetazoa"/>
        </authorList>
    </citation>
    <scope>IDENTIFICATION</scope>
</reference>
<evidence type="ECO:0000256" key="1">
    <source>
        <dbReference type="SAM" id="MobiDB-lite"/>
    </source>
</evidence>
<dbReference type="Proteomes" id="UP000007879">
    <property type="component" value="Unassembled WGS sequence"/>
</dbReference>
<feature type="region of interest" description="Disordered" evidence="1">
    <location>
        <begin position="62"/>
        <end position="97"/>
    </location>
</feature>
<feature type="compositionally biased region" description="Acidic residues" evidence="1">
    <location>
        <begin position="446"/>
        <end position="455"/>
    </location>
</feature>
<feature type="compositionally biased region" description="Basic and acidic residues" evidence="1">
    <location>
        <begin position="199"/>
        <end position="219"/>
    </location>
</feature>
<feature type="region of interest" description="Disordered" evidence="1">
    <location>
        <begin position="199"/>
        <end position="222"/>
    </location>
</feature>
<feature type="compositionally biased region" description="Low complexity" evidence="1">
    <location>
        <begin position="572"/>
        <end position="586"/>
    </location>
</feature>
<dbReference type="Gene3D" id="6.10.250.2000">
    <property type="match status" value="1"/>
</dbReference>
<protein>
    <recommendedName>
        <fullName evidence="2">PEHE domain-containing protein</fullName>
    </recommendedName>
</protein>
<dbReference type="GO" id="GO:0003682">
    <property type="term" value="F:chromatin binding"/>
    <property type="evidence" value="ECO:0007669"/>
    <property type="project" value="TreeGrafter"/>
</dbReference>
<dbReference type="InParanoid" id="A0A1X7VUA1"/>
<feature type="compositionally biased region" description="Low complexity" evidence="1">
    <location>
        <begin position="169"/>
        <end position="182"/>
    </location>
</feature>
<dbReference type="InterPro" id="IPR029332">
    <property type="entry name" value="PEHE_dom"/>
</dbReference>
<dbReference type="PANTHER" id="PTHR21656:SF2">
    <property type="entry name" value="MALE-SPECIFIC LETHAL 1 HOMOLOG"/>
    <property type="match status" value="1"/>
</dbReference>
<dbReference type="Pfam" id="PF15275">
    <property type="entry name" value="PEHE"/>
    <property type="match status" value="1"/>
</dbReference>
<accession>A0A1X7VUA1</accession>
<dbReference type="GO" id="GO:0072487">
    <property type="term" value="C:MSL complex"/>
    <property type="evidence" value="ECO:0007669"/>
    <property type="project" value="InterPro"/>
</dbReference>
<dbReference type="AlphaFoldDB" id="A0A1X7VUA1"/>
<sequence length="594" mass="66561">MTQHVVSGPTTTQGGPNLRSNQKWLPLQPGASWLFESVSTPYLDFSFHMREGRQVFLSSVMSERDPDKPNASDNSCPSKAVPSGPGSLEEPPTEPPHISLLLSSRDLLYPYSGPTETEKAVLVLKEHSYASLPQFTQLAPFLHRLASSIEGKEEEERNKNSETPFNNISASISTHSSQYSSSKARSLLRNVRQTLSDTRRSLLLDGGRDQSGGIDREKAQASSSHFREMISLQSMMIHELQEQVQLKDAESNMILREKEQLKARLERMERRLSILQKHSHDKTEAASGETISSPSTPTSSRTHRIKPDSVTRLTRSETSSSHSRKSRSRSSSIEPITSRRASKLSGSAPTTNSLAVMSHRAHGKREQEEEDEDLQQGSKKLRLSSIDKPNSFVRTSIMYDGLNLEEKTIINDIIVEGKIQERSLPDIKVPTWSLSKSDWSSKGGEGDTDLASVEEDTSDDSFLKRHHKLEADEKRRKRWDAQRLREQYQHNQLMKRYMQKEGMPQTQEKKKEKLTSLQPKLEDLEGIELAETVVVSGFGRPLPKVPPSTFRLANFNPHSAAGKGRNKTRTRSSSGGSLAASNNNNSMYEDSNVT</sequence>
<feature type="region of interest" description="Disordered" evidence="1">
    <location>
        <begin position="275"/>
        <end position="383"/>
    </location>
</feature>
<name>A0A1X7VUA1_AMPQE</name>
<dbReference type="InterPro" id="IPR026711">
    <property type="entry name" value="Msl-1"/>
</dbReference>
<feature type="region of interest" description="Disordered" evidence="1">
    <location>
        <begin position="152"/>
        <end position="185"/>
    </location>
</feature>
<proteinExistence type="predicted"/>
<dbReference type="PROSITE" id="PS52052">
    <property type="entry name" value="PEHE"/>
    <property type="match status" value="1"/>
</dbReference>
<dbReference type="OrthoDB" id="6022555at2759"/>
<feature type="compositionally biased region" description="Polar residues" evidence="1">
    <location>
        <begin position="344"/>
        <end position="355"/>
    </location>
</feature>
<dbReference type="PANTHER" id="PTHR21656">
    <property type="entry name" value="MALE-SPECIFIC LETHAL-1 PROTEIN"/>
    <property type="match status" value="1"/>
</dbReference>
<keyword evidence="4" id="KW-1185">Reference proteome</keyword>
<evidence type="ECO:0000313" key="3">
    <source>
        <dbReference type="EnsemblMetazoa" id="Aqu2.1.43672_001"/>
    </source>
</evidence>
<evidence type="ECO:0000313" key="4">
    <source>
        <dbReference type="Proteomes" id="UP000007879"/>
    </source>
</evidence>
<feature type="compositionally biased region" description="Low complexity" evidence="1">
    <location>
        <begin position="329"/>
        <end position="339"/>
    </location>
</feature>
<organism evidence="3">
    <name type="scientific">Amphimedon queenslandica</name>
    <name type="common">Sponge</name>
    <dbReference type="NCBI Taxonomy" id="400682"/>
    <lineage>
        <taxon>Eukaryota</taxon>
        <taxon>Metazoa</taxon>
        <taxon>Porifera</taxon>
        <taxon>Demospongiae</taxon>
        <taxon>Heteroscleromorpha</taxon>
        <taxon>Haplosclerida</taxon>
        <taxon>Niphatidae</taxon>
        <taxon>Amphimedon</taxon>
    </lineage>
</organism>
<reference evidence="4" key="1">
    <citation type="journal article" date="2010" name="Nature">
        <title>The Amphimedon queenslandica genome and the evolution of animal complexity.</title>
        <authorList>
            <person name="Srivastava M."/>
            <person name="Simakov O."/>
            <person name="Chapman J."/>
            <person name="Fahey B."/>
            <person name="Gauthier M.E."/>
            <person name="Mitros T."/>
            <person name="Richards G.S."/>
            <person name="Conaco C."/>
            <person name="Dacre M."/>
            <person name="Hellsten U."/>
            <person name="Larroux C."/>
            <person name="Putnam N.H."/>
            <person name="Stanke M."/>
            <person name="Adamska M."/>
            <person name="Darling A."/>
            <person name="Degnan S.M."/>
            <person name="Oakley T.H."/>
            <person name="Plachetzki D.C."/>
            <person name="Zhai Y."/>
            <person name="Adamski M."/>
            <person name="Calcino A."/>
            <person name="Cummins S.F."/>
            <person name="Goodstein D.M."/>
            <person name="Harris C."/>
            <person name="Jackson D.J."/>
            <person name="Leys S.P."/>
            <person name="Shu S."/>
            <person name="Woodcroft B.J."/>
            <person name="Vervoort M."/>
            <person name="Kosik K.S."/>
            <person name="Manning G."/>
            <person name="Degnan B.M."/>
            <person name="Rokhsar D.S."/>
        </authorList>
    </citation>
    <scope>NUCLEOTIDE SEQUENCE [LARGE SCALE GENOMIC DNA]</scope>
</reference>
<dbReference type="KEGG" id="aqu:105312402"/>
<dbReference type="Gene3D" id="1.20.5.170">
    <property type="match status" value="1"/>
</dbReference>
<feature type="region of interest" description="Disordered" evidence="1">
    <location>
        <begin position="549"/>
        <end position="594"/>
    </location>
</feature>
<dbReference type="STRING" id="400682.A0A1X7VUA1"/>
<dbReference type="EnsemblMetazoa" id="XM_011405022.2">
    <property type="protein sequence ID" value="XP_011403324.1"/>
    <property type="gene ID" value="LOC105312402"/>
</dbReference>